<keyword evidence="9" id="KW-1185">Reference proteome</keyword>
<dbReference type="GO" id="GO:0005506">
    <property type="term" value="F:iron ion binding"/>
    <property type="evidence" value="ECO:0007669"/>
    <property type="project" value="InterPro"/>
</dbReference>
<dbReference type="PROSITE" id="PS00086">
    <property type="entry name" value="CYTOCHROME_P450"/>
    <property type="match status" value="1"/>
</dbReference>
<dbReference type="STRING" id="53326.A0A016S9X3"/>
<dbReference type="SUPFAM" id="SSF48264">
    <property type="entry name" value="Cytochrome P450"/>
    <property type="match status" value="1"/>
</dbReference>
<dbReference type="PRINTS" id="PR00385">
    <property type="entry name" value="P450"/>
</dbReference>
<evidence type="ECO:0000256" key="3">
    <source>
        <dbReference type="ARBA" id="ARBA00022617"/>
    </source>
</evidence>
<reference evidence="9" key="1">
    <citation type="journal article" date="2015" name="Nat. Genet.">
        <title>The genome and transcriptome of the zoonotic hookworm Ancylostoma ceylanicum identify infection-specific gene families.</title>
        <authorList>
            <person name="Schwarz E.M."/>
            <person name="Hu Y."/>
            <person name="Antoshechkin I."/>
            <person name="Miller M.M."/>
            <person name="Sternberg P.W."/>
            <person name="Aroian R.V."/>
        </authorList>
    </citation>
    <scope>NUCLEOTIDE SEQUENCE</scope>
    <source>
        <strain evidence="9">HY135</strain>
    </source>
</reference>
<gene>
    <name evidence="8" type="primary">Acey_s0269.g827</name>
    <name evidence="8" type="ORF">Y032_0269g827</name>
</gene>
<dbReference type="GO" id="GO:0016705">
    <property type="term" value="F:oxidoreductase activity, acting on paired donors, with incorporation or reduction of molecular oxygen"/>
    <property type="evidence" value="ECO:0007669"/>
    <property type="project" value="InterPro"/>
</dbReference>
<evidence type="ECO:0000256" key="6">
    <source>
        <dbReference type="PIRSR" id="PIRSR602401-1"/>
    </source>
</evidence>
<proteinExistence type="inferred from homology"/>
<evidence type="ECO:0000256" key="2">
    <source>
        <dbReference type="ARBA" id="ARBA00010617"/>
    </source>
</evidence>
<dbReference type="PANTHER" id="PTHR24291">
    <property type="entry name" value="CYTOCHROME P450 FAMILY 4"/>
    <property type="match status" value="1"/>
</dbReference>
<evidence type="ECO:0000256" key="5">
    <source>
        <dbReference type="ARBA" id="ARBA00023033"/>
    </source>
</evidence>
<accession>A0A016S9X3</accession>
<dbReference type="InterPro" id="IPR050196">
    <property type="entry name" value="Cytochrome_P450_Monoox"/>
</dbReference>
<keyword evidence="5 7" id="KW-0503">Monooxygenase</keyword>
<dbReference type="Proteomes" id="UP000024635">
    <property type="component" value="Unassembled WGS sequence"/>
</dbReference>
<feature type="binding site" description="axial binding residue" evidence="6">
    <location>
        <position position="450"/>
    </location>
    <ligand>
        <name>heme</name>
        <dbReference type="ChEBI" id="CHEBI:30413"/>
    </ligand>
    <ligandPart>
        <name>Fe</name>
        <dbReference type="ChEBI" id="CHEBI:18248"/>
    </ligandPart>
</feature>
<dbReference type="InterPro" id="IPR017972">
    <property type="entry name" value="Cyt_P450_CS"/>
</dbReference>
<comment type="similarity">
    <text evidence="2 7">Belongs to the cytochrome P450 family.</text>
</comment>
<dbReference type="GO" id="GO:0004497">
    <property type="term" value="F:monooxygenase activity"/>
    <property type="evidence" value="ECO:0007669"/>
    <property type="project" value="UniProtKB-KW"/>
</dbReference>
<dbReference type="InterPro" id="IPR001128">
    <property type="entry name" value="Cyt_P450"/>
</dbReference>
<dbReference type="PANTHER" id="PTHR24291:SF146">
    <property type="entry name" value="CYTOCHROME P450"/>
    <property type="match status" value="1"/>
</dbReference>
<evidence type="ECO:0000256" key="7">
    <source>
        <dbReference type="RuleBase" id="RU000461"/>
    </source>
</evidence>
<evidence type="ECO:0000313" key="8">
    <source>
        <dbReference type="EMBL" id="EYB87044.1"/>
    </source>
</evidence>
<dbReference type="InterPro" id="IPR002401">
    <property type="entry name" value="Cyt_P450_E_grp-I"/>
</dbReference>
<keyword evidence="7" id="KW-0560">Oxidoreductase</keyword>
<comment type="caution">
    <text evidence="8">The sequence shown here is derived from an EMBL/GenBank/DDBJ whole genome shotgun (WGS) entry which is preliminary data.</text>
</comment>
<dbReference type="InterPro" id="IPR036396">
    <property type="entry name" value="Cyt_P450_sf"/>
</dbReference>
<dbReference type="PRINTS" id="PR00463">
    <property type="entry name" value="EP450I"/>
</dbReference>
<keyword evidence="6 7" id="KW-0479">Metal-binding</keyword>
<dbReference type="Pfam" id="PF00067">
    <property type="entry name" value="p450"/>
    <property type="match status" value="1"/>
</dbReference>
<organism evidence="8 9">
    <name type="scientific">Ancylostoma ceylanicum</name>
    <dbReference type="NCBI Taxonomy" id="53326"/>
    <lineage>
        <taxon>Eukaryota</taxon>
        <taxon>Metazoa</taxon>
        <taxon>Ecdysozoa</taxon>
        <taxon>Nematoda</taxon>
        <taxon>Chromadorea</taxon>
        <taxon>Rhabditida</taxon>
        <taxon>Rhabditina</taxon>
        <taxon>Rhabditomorpha</taxon>
        <taxon>Strongyloidea</taxon>
        <taxon>Ancylostomatidae</taxon>
        <taxon>Ancylostomatinae</taxon>
        <taxon>Ancylostoma</taxon>
    </lineage>
</organism>
<dbReference type="CDD" id="cd20628">
    <property type="entry name" value="CYP4"/>
    <property type="match status" value="1"/>
</dbReference>
<dbReference type="Gene3D" id="1.10.630.10">
    <property type="entry name" value="Cytochrome P450"/>
    <property type="match status" value="1"/>
</dbReference>
<dbReference type="OrthoDB" id="1470350at2759"/>
<evidence type="ECO:0000313" key="9">
    <source>
        <dbReference type="Proteomes" id="UP000024635"/>
    </source>
</evidence>
<dbReference type="EMBL" id="JARK01001605">
    <property type="protein sequence ID" value="EYB87044.1"/>
    <property type="molecule type" value="Genomic_DNA"/>
</dbReference>
<sequence>MALVALAFASIAVSYLVLWMPRLIQWIKQRLRIIELVDRLPGPRALPLVGCAYQFSFDSYKFTYLMEEIFEKFSDGLNGNGMFRMWLGPVPVVFICRADSAKAILENSKEISKPAEGYTRLQDWLGKGLLTSNGDNWRARRKMLTPAFHFSILNDFVPIFNKEATILLEQFSQFADTGRCADVFPLIKLCTLDVICESAMGVNIRAQLGQNKDYVRSVKDVCQLLWDRERLPWLWPTPLWILSGKAARFEKALATVQGFSLEVIAKRKKLFAAKQRDPGQKPAFLDLLLEMQEANCLTDNDIREEVDTFMFEGHDTVSSALGYALFCLGNYPEEQERLFEEVKAVIGPDDRDLTQDDLRQLKHTEKVLKEALRVFPPVPMIARRLHNDVDVCGETIPAGVTAMVVPFGTHRDPKYFSRPRDFYPDHFDVDACSQRSAYAFIPWSAGPRNCIGQRFAVLEEKVMLARLVRRFRFRATMTFEQNRGLPELILRPSQGIPLIIERRTE</sequence>
<name>A0A016S9X3_9BILA</name>
<keyword evidence="4 6" id="KW-0408">Iron</keyword>
<dbReference type="GO" id="GO:0020037">
    <property type="term" value="F:heme binding"/>
    <property type="evidence" value="ECO:0007669"/>
    <property type="project" value="InterPro"/>
</dbReference>
<evidence type="ECO:0008006" key="10">
    <source>
        <dbReference type="Google" id="ProtNLM"/>
    </source>
</evidence>
<protein>
    <recommendedName>
        <fullName evidence="10">Unspecific monooxygenase</fullName>
    </recommendedName>
</protein>
<evidence type="ECO:0000256" key="1">
    <source>
        <dbReference type="ARBA" id="ARBA00001971"/>
    </source>
</evidence>
<keyword evidence="3 6" id="KW-0349">Heme</keyword>
<evidence type="ECO:0000256" key="4">
    <source>
        <dbReference type="ARBA" id="ARBA00023004"/>
    </source>
</evidence>
<dbReference type="AlphaFoldDB" id="A0A016S9X3"/>
<comment type="cofactor">
    <cofactor evidence="1 6">
        <name>heme</name>
        <dbReference type="ChEBI" id="CHEBI:30413"/>
    </cofactor>
</comment>